<dbReference type="Pfam" id="PF01844">
    <property type="entry name" value="HNH"/>
    <property type="match status" value="1"/>
</dbReference>
<keyword evidence="2" id="KW-0378">Hydrolase</keyword>
<proteinExistence type="predicted"/>
<dbReference type="Gene3D" id="3.30.420.10">
    <property type="entry name" value="Ribonuclease H-like superfamily/Ribonuclease H"/>
    <property type="match status" value="3"/>
</dbReference>
<dbReference type="InterPro" id="IPR003615">
    <property type="entry name" value="HNH_nuc"/>
</dbReference>
<dbReference type="SMART" id="SM00507">
    <property type="entry name" value="HNHc"/>
    <property type="match status" value="1"/>
</dbReference>
<dbReference type="InterPro" id="IPR041383">
    <property type="entry name" value="RuvC_III"/>
</dbReference>
<dbReference type="GO" id="GO:0003676">
    <property type="term" value="F:nucleic acid binding"/>
    <property type="evidence" value="ECO:0007669"/>
    <property type="project" value="InterPro"/>
</dbReference>
<evidence type="ECO:0000313" key="2">
    <source>
        <dbReference type="EMBL" id="PKZ15524.1"/>
    </source>
</evidence>
<dbReference type="Proteomes" id="UP000242263">
    <property type="component" value="Unassembled WGS sequence"/>
</dbReference>
<keyword evidence="2" id="KW-0540">Nuclease</keyword>
<dbReference type="Pfam" id="PF18541">
    <property type="entry name" value="RuvC_III"/>
    <property type="match status" value="1"/>
</dbReference>
<evidence type="ECO:0000259" key="1">
    <source>
        <dbReference type="SMART" id="SM00507"/>
    </source>
</evidence>
<dbReference type="Gene3D" id="3.30.70.3520">
    <property type="match status" value="1"/>
</dbReference>
<dbReference type="AlphaFoldDB" id="A0A2I1M5Z7"/>
<feature type="domain" description="HNH nuclease" evidence="1">
    <location>
        <begin position="562"/>
        <end position="616"/>
    </location>
</feature>
<dbReference type="InterPro" id="IPR002711">
    <property type="entry name" value="HNH"/>
</dbReference>
<gene>
    <name evidence="2" type="ORF">CYJ32_03935</name>
</gene>
<dbReference type="InterPro" id="IPR040619">
    <property type="entry name" value="Cas9_alpha-helical_lobe"/>
</dbReference>
<dbReference type="GO" id="GO:0004519">
    <property type="term" value="F:endonuclease activity"/>
    <property type="evidence" value="ECO:0007669"/>
    <property type="project" value="UniProtKB-KW"/>
</dbReference>
<comment type="caution">
    <text evidence="2">The sequence shown here is derived from an EMBL/GenBank/DDBJ whole genome shotgun (WGS) entry which is preliminary data.</text>
</comment>
<sequence length="1133" mass="127796">MTLNNYKIGIDVGLYSTGLAAIEVDSNGEPVRILNMQSVIHDGGVDPNSNKTADTRKMISGVARRTRRMRRRRKSRLANLNKYLEELRLPLENYGDDTFEPWMLRACLADGYIQDEEQRKYMLSVAFRHIARHRGWRNPYKSVKSLYNVNLDDLSERYDDLCEACQVNPEDGLTPAQIIGDYLASKDGQVAPRIRHSGSKSEAFAPLPQKLMQEDNAYEVRYICEQQGVDDETCRKLIDKIFYAVSPRGSASERVALDDLTHEKRATKASLAFQKFRIIAALSFLKLAVGGQQRPLTVEEKNTAFDILSSMDSKTRPTWADVAAALGVNRRDIKGIGGIQDDGDRISNRAPVMDSYFALIESSGVLGKLVKHDIMPWWRDASEDDQERLLELLGNNVDIDSIRDDMSYSNAFELIDSFDDDQLGVIDNIKLPAGRAAYSVSACQALTVRMLSTTDNLHDARKTVYGVTDNWKPAQEPIGFPIGNPSADRVLKIVNRYLMNCTARWGTPVSVNIEHAREGFSSAKVARAYQKDAEAYATNRSAIFDKIKDLYPDFNRFSDSAMKRWEAIQRQNGECLYCGATLKFTTCELDHIVPRKGVGATNTKTNLAAVCTDCNRAKSKKLFSLWCHDQYAVSKGITVAKAVARVEMFTFPAGTLSAANAKRFKEAVKSRLTQMTEDEAPDNRSIESVSWMADELHKRIDWYYNSQRYTATSDIPERAVKVFVYSGLSTSLARRFSGIEKQIHFAGPSGKTRLDRRHHAVDAAVIALMQHNVAEVLVDKNELYKAQRYSQKEDGADWREYRGKDEEQQFLYGRWLGNIHVLLDLINDALDDDRVQILRNLRLELGNSRAHEDTIHKLLRVRLGDKVEASLVQRASTPALFTALTRCDDFDEKTGLPENRERHIVVNGVHYGSEDEIAFFEKNAAQIMVHNGSAEIGDGFHHARIYLCDKINKSGKKTGEFYGMIRVFAADLAKSRNDDLLTVPLSESSLSMRYGDPSTVKAIREGHARFVGHLFVGDELRLDLSQTDYTGQVQEFAQVLANVAEAEVYTTWVVDGFCDPAKLRLRPSYVSSEGVKSFDEAEQSRLLKVIDKGWRPAINALSAYYPTVVRRNGLGEIRWKSNAGLPMSYRWHE</sequence>
<dbReference type="Pfam" id="PF18470">
    <property type="entry name" value="Cas9_a"/>
    <property type="match status" value="1"/>
</dbReference>
<protein>
    <submittedName>
        <fullName evidence="2">Restriction endonuclease</fullName>
    </submittedName>
</protein>
<organism evidence="2 3">
    <name type="scientific">Alloscardovia omnicolens</name>
    <dbReference type="NCBI Taxonomy" id="419015"/>
    <lineage>
        <taxon>Bacteria</taxon>
        <taxon>Bacillati</taxon>
        <taxon>Actinomycetota</taxon>
        <taxon>Actinomycetes</taxon>
        <taxon>Bifidobacteriales</taxon>
        <taxon>Bifidobacteriaceae</taxon>
        <taxon>Alloscardovia</taxon>
    </lineage>
</organism>
<name>A0A2I1M5Z7_9BIFI</name>
<dbReference type="InterPro" id="IPR028629">
    <property type="entry name" value="Cas9"/>
</dbReference>
<dbReference type="InterPro" id="IPR036397">
    <property type="entry name" value="RNaseH_sf"/>
</dbReference>
<dbReference type="Pfam" id="PF17894">
    <property type="entry name" value="Cas9_Topo"/>
    <property type="match status" value="1"/>
</dbReference>
<dbReference type="Pfam" id="PF17893">
    <property type="entry name" value="Cas9_b_hairpin"/>
    <property type="match status" value="1"/>
</dbReference>
<dbReference type="InterPro" id="IPR040796">
    <property type="entry name" value="Cas9_b_hairpin"/>
</dbReference>
<evidence type="ECO:0000313" key="3">
    <source>
        <dbReference type="Proteomes" id="UP000242263"/>
    </source>
</evidence>
<dbReference type="GO" id="GO:0008270">
    <property type="term" value="F:zinc ion binding"/>
    <property type="evidence" value="ECO:0007669"/>
    <property type="project" value="InterPro"/>
</dbReference>
<keyword evidence="2" id="KW-0255">Endonuclease</keyword>
<dbReference type="NCBIfam" id="TIGR01865">
    <property type="entry name" value="cas_Csn1"/>
    <property type="match status" value="1"/>
</dbReference>
<accession>A0A2I1M5Z7</accession>
<dbReference type="Gene3D" id="1.10.30.50">
    <property type="match status" value="1"/>
</dbReference>
<dbReference type="InterPro" id="IPR041217">
    <property type="entry name" value="Cas9_C"/>
</dbReference>
<dbReference type="InterPro" id="IPR041225">
    <property type="entry name" value="Cas9_Topo"/>
</dbReference>
<dbReference type="EMBL" id="PKGU01000002">
    <property type="protein sequence ID" value="PKZ15524.1"/>
    <property type="molecule type" value="Genomic_DNA"/>
</dbReference>
<dbReference type="Pfam" id="PF18525">
    <property type="entry name" value="Cas9_C"/>
    <property type="match status" value="1"/>
</dbReference>
<reference evidence="2 3" key="1">
    <citation type="submission" date="2017-12" db="EMBL/GenBank/DDBJ databases">
        <title>Phylogenetic diversity of female urinary microbiome.</title>
        <authorList>
            <person name="Thomas-White K."/>
            <person name="Wolfe A.J."/>
        </authorList>
    </citation>
    <scope>NUCLEOTIDE SEQUENCE [LARGE SCALE GENOMIC DNA]</scope>
    <source>
        <strain evidence="2 3">UMB0064</strain>
    </source>
</reference>
<dbReference type="RefSeq" id="WP_021618084.1">
    <property type="nucleotide sequence ID" value="NZ_JASODL010000001.1"/>
</dbReference>